<proteinExistence type="predicted"/>
<evidence type="ECO:0000313" key="5">
    <source>
        <dbReference type="Proteomes" id="UP000540490"/>
    </source>
</evidence>
<reference evidence="4 5" key="1">
    <citation type="submission" date="2020-04" db="EMBL/GenBank/DDBJ databases">
        <title>Description of novel Gluconacetobacter.</title>
        <authorList>
            <person name="Sombolestani A."/>
        </authorList>
    </citation>
    <scope>NUCLEOTIDE SEQUENCE [LARGE SCALE GENOMIC DNA]</scope>
    <source>
        <strain evidence="2 5">LMG 1728</strain>
        <strain evidence="1 6">LMG 1731</strain>
        <strain evidence="3 4">LMG 22058</strain>
    </source>
</reference>
<dbReference type="Proteomes" id="UP000540490">
    <property type="component" value="Unassembled WGS sequence"/>
</dbReference>
<dbReference type="EMBL" id="JABEQP010000001">
    <property type="protein sequence ID" value="MBB2196010.1"/>
    <property type="molecule type" value="Genomic_DNA"/>
</dbReference>
<comment type="caution">
    <text evidence="3">The sequence shown here is derived from an EMBL/GenBank/DDBJ whole genome shotgun (WGS) entry which is preliminary data.</text>
</comment>
<dbReference type="Proteomes" id="UP000561077">
    <property type="component" value="Unassembled WGS sequence"/>
</dbReference>
<organism evidence="3 4">
    <name type="scientific">Gluconacetobacter dulcium</name>
    <dbReference type="NCBI Taxonomy" id="2729096"/>
    <lineage>
        <taxon>Bacteria</taxon>
        <taxon>Pseudomonadati</taxon>
        <taxon>Pseudomonadota</taxon>
        <taxon>Alphaproteobacteria</taxon>
        <taxon>Acetobacterales</taxon>
        <taxon>Acetobacteraceae</taxon>
        <taxon>Gluconacetobacter</taxon>
    </lineage>
</organism>
<name>A0A7W4JWJ4_9PROT</name>
<dbReference type="AlphaFoldDB" id="A0A7W4JWJ4"/>
<keyword evidence="5" id="KW-1185">Reference proteome</keyword>
<dbReference type="InterPro" id="IPR038573">
    <property type="entry name" value="BrnT_sf"/>
</dbReference>
<evidence type="ECO:0000313" key="1">
    <source>
        <dbReference type="EMBL" id="MBB2165576.1"/>
    </source>
</evidence>
<evidence type="ECO:0000313" key="3">
    <source>
        <dbReference type="EMBL" id="MBB2196010.1"/>
    </source>
</evidence>
<dbReference type="EMBL" id="JABEQO010000017">
    <property type="protein sequence ID" value="MBB2165576.1"/>
    <property type="molecule type" value="Genomic_DNA"/>
</dbReference>
<evidence type="ECO:0000313" key="2">
    <source>
        <dbReference type="EMBL" id="MBB2194712.1"/>
    </source>
</evidence>
<evidence type="ECO:0000313" key="6">
    <source>
        <dbReference type="Proteomes" id="UP000561077"/>
    </source>
</evidence>
<sequence>MRYAWDENKRLSNIEKHGVDFVSAVDFEWRASLVRASHSGAAEPRLMAMAPIRTRIHVLVFSIETRCVRIISLRKANAREVIIYGSQK</sequence>
<accession>A0A7W4JWJ4</accession>
<protein>
    <submittedName>
        <fullName evidence="3">BrnT family toxin</fullName>
    </submittedName>
</protein>
<dbReference type="EMBL" id="JABEQN010000017">
    <property type="protein sequence ID" value="MBB2194712.1"/>
    <property type="molecule type" value="Genomic_DNA"/>
</dbReference>
<dbReference type="Gene3D" id="3.10.450.530">
    <property type="entry name" value="Ribonuclease toxin, BrnT, of type II toxin-antitoxin system"/>
    <property type="match status" value="1"/>
</dbReference>
<gene>
    <name evidence="2" type="ORF">HLH25_13935</name>
    <name evidence="1" type="ORF">HLH26_13750</name>
    <name evidence="3" type="ORF">HLH44_00780</name>
</gene>
<dbReference type="Pfam" id="PF04365">
    <property type="entry name" value="BrnT_toxin"/>
    <property type="match status" value="1"/>
</dbReference>
<evidence type="ECO:0000313" key="4">
    <source>
        <dbReference type="Proteomes" id="UP000530320"/>
    </source>
</evidence>
<dbReference type="Proteomes" id="UP000530320">
    <property type="component" value="Unassembled WGS sequence"/>
</dbReference>
<dbReference type="InterPro" id="IPR007460">
    <property type="entry name" value="BrnT_toxin"/>
</dbReference>